<dbReference type="GO" id="GO:0055129">
    <property type="term" value="P:L-proline biosynthetic process"/>
    <property type="evidence" value="ECO:0007669"/>
    <property type="project" value="UniProtKB-UniRule"/>
</dbReference>
<comment type="similarity">
    <text evidence="2 8">Belongs to the pyrroline-5-carboxylate reductase family.</text>
</comment>
<evidence type="ECO:0000256" key="8">
    <source>
        <dbReference type="HAMAP-Rule" id="MF_01925"/>
    </source>
</evidence>
<dbReference type="GO" id="GO:0005737">
    <property type="term" value="C:cytoplasm"/>
    <property type="evidence" value="ECO:0007669"/>
    <property type="project" value="UniProtKB-SubCell"/>
</dbReference>
<dbReference type="SUPFAM" id="SSF51735">
    <property type="entry name" value="NAD(P)-binding Rossmann-fold domains"/>
    <property type="match status" value="1"/>
</dbReference>
<evidence type="ECO:0000313" key="13">
    <source>
        <dbReference type="EMBL" id="HGG99982.1"/>
    </source>
</evidence>
<comment type="function">
    <text evidence="8">Catalyzes the reduction of 1-pyrroline-5-carboxylate (PCA) to L-proline.</text>
</comment>
<evidence type="ECO:0000256" key="4">
    <source>
        <dbReference type="ARBA" id="ARBA00022605"/>
    </source>
</evidence>
<evidence type="ECO:0000256" key="2">
    <source>
        <dbReference type="ARBA" id="ARBA00005525"/>
    </source>
</evidence>
<feature type="domain" description="Pyrroline-5-carboxylate reductase catalytic N-terminal" evidence="11">
    <location>
        <begin position="2"/>
        <end position="93"/>
    </location>
</feature>
<evidence type="ECO:0000256" key="3">
    <source>
        <dbReference type="ARBA" id="ARBA00022490"/>
    </source>
</evidence>
<feature type="domain" description="Pyrroline-5-carboxylate reductase dimerisation" evidence="12">
    <location>
        <begin position="155"/>
        <end position="258"/>
    </location>
</feature>
<evidence type="ECO:0000256" key="1">
    <source>
        <dbReference type="ARBA" id="ARBA00004496"/>
    </source>
</evidence>
<dbReference type="Gene3D" id="3.40.50.720">
    <property type="entry name" value="NAD(P)-binding Rossmann-like Domain"/>
    <property type="match status" value="1"/>
</dbReference>
<dbReference type="AlphaFoldDB" id="A0A7C4AK72"/>
<keyword evidence="4 8" id="KW-0028">Amino-acid biosynthesis</keyword>
<evidence type="ECO:0000259" key="12">
    <source>
        <dbReference type="Pfam" id="PF14748"/>
    </source>
</evidence>
<dbReference type="EC" id="1.5.1.2" evidence="8 9"/>
<protein>
    <recommendedName>
        <fullName evidence="8 9">Pyrroline-5-carboxylate reductase</fullName>
        <shortName evidence="8">P5C reductase</shortName>
        <shortName evidence="8">P5CR</shortName>
        <ecNumber evidence="8 9">1.5.1.2</ecNumber>
    </recommendedName>
    <alternativeName>
        <fullName evidence="8">PCA reductase</fullName>
    </alternativeName>
</protein>
<dbReference type="UniPathway" id="UPA00098">
    <property type="reaction ID" value="UER00361"/>
</dbReference>
<dbReference type="InterPro" id="IPR036291">
    <property type="entry name" value="NAD(P)-bd_dom_sf"/>
</dbReference>
<feature type="binding site" evidence="10">
    <location>
        <begin position="5"/>
        <end position="10"/>
    </location>
    <ligand>
        <name>NADP(+)</name>
        <dbReference type="ChEBI" id="CHEBI:58349"/>
    </ligand>
</feature>
<accession>A0A7C4AK72</accession>
<comment type="catalytic activity">
    <reaction evidence="8">
        <text>L-proline + NADP(+) = (S)-1-pyrroline-5-carboxylate + NADPH + 2 H(+)</text>
        <dbReference type="Rhea" id="RHEA:14109"/>
        <dbReference type="ChEBI" id="CHEBI:15378"/>
        <dbReference type="ChEBI" id="CHEBI:17388"/>
        <dbReference type="ChEBI" id="CHEBI:57783"/>
        <dbReference type="ChEBI" id="CHEBI:58349"/>
        <dbReference type="ChEBI" id="CHEBI:60039"/>
        <dbReference type="EC" id="1.5.1.2"/>
    </reaction>
</comment>
<dbReference type="PANTHER" id="PTHR11645:SF0">
    <property type="entry name" value="PYRROLINE-5-CARBOXYLATE REDUCTASE 3"/>
    <property type="match status" value="1"/>
</dbReference>
<sequence length="263" mass="28346">MIGFIGGGNMAEALIRGLIKEGKKNIIVSEPVEERRRYIENCYGVKTTPSNTEVVSLSDIVVLAVKPQNIKEVLEEIKDAVTEKHTVVSIAAGIPLSLFQKYLKTDKLIRAMPNLAATVGEAMTVLALCECLEMKVVAPVREIFMGVGKVITLPEHYMNLVTALSGSGPGFLCYVLEEFINVAIESGFPENIAGELMIQTFIGTAKLLDSGLPPDKIRQKVTSPGGTTEAGLKVLSQGSLREILLKTIQEATKKAQELSTMGG</sequence>
<evidence type="ECO:0000256" key="10">
    <source>
        <dbReference type="PIRSR" id="PIRSR000193-1"/>
    </source>
</evidence>
<dbReference type="NCBIfam" id="TIGR00112">
    <property type="entry name" value="proC"/>
    <property type="match status" value="1"/>
</dbReference>
<name>A0A7C4AK72_9BACT</name>
<evidence type="ECO:0000256" key="5">
    <source>
        <dbReference type="ARBA" id="ARBA00022650"/>
    </source>
</evidence>
<dbReference type="SUPFAM" id="SSF48179">
    <property type="entry name" value="6-phosphogluconate dehydrogenase C-terminal domain-like"/>
    <property type="match status" value="1"/>
</dbReference>
<dbReference type="FunFam" id="3.40.50.720:FF:000190">
    <property type="entry name" value="Pyrroline-5-carboxylate reductase"/>
    <property type="match status" value="1"/>
</dbReference>
<dbReference type="HAMAP" id="MF_01925">
    <property type="entry name" value="P5C_reductase"/>
    <property type="match status" value="1"/>
</dbReference>
<gene>
    <name evidence="8 13" type="primary">proC</name>
    <name evidence="13" type="ORF">ENV75_06025</name>
</gene>
<comment type="subcellular location">
    <subcellularLocation>
        <location evidence="1 8">Cytoplasm</location>
    </subcellularLocation>
</comment>
<dbReference type="InterPro" id="IPR008927">
    <property type="entry name" value="6-PGluconate_DH-like_C_sf"/>
</dbReference>
<evidence type="ECO:0000256" key="9">
    <source>
        <dbReference type="NCBIfam" id="TIGR00112"/>
    </source>
</evidence>
<comment type="pathway">
    <text evidence="8">Amino-acid biosynthesis; L-proline biosynthesis; L-proline from L-glutamate 5-semialdehyde: step 1/1.</text>
</comment>
<proteinExistence type="inferred from homology"/>
<feature type="binding site" evidence="10">
    <location>
        <begin position="64"/>
        <end position="67"/>
    </location>
    <ligand>
        <name>NADP(+)</name>
        <dbReference type="ChEBI" id="CHEBI:58349"/>
    </ligand>
</feature>
<keyword evidence="6 8" id="KW-0521">NADP</keyword>
<evidence type="ECO:0000256" key="7">
    <source>
        <dbReference type="ARBA" id="ARBA00023002"/>
    </source>
</evidence>
<evidence type="ECO:0000259" key="11">
    <source>
        <dbReference type="Pfam" id="PF03807"/>
    </source>
</evidence>
<dbReference type="FunFam" id="1.10.3730.10:FF:000001">
    <property type="entry name" value="Pyrroline-5-carboxylate reductase"/>
    <property type="match status" value="1"/>
</dbReference>
<keyword evidence="7 8" id="KW-0560">Oxidoreductase</keyword>
<feature type="binding site" evidence="10">
    <location>
        <position position="51"/>
    </location>
    <ligand>
        <name>NADPH</name>
        <dbReference type="ChEBI" id="CHEBI:57783"/>
    </ligand>
</feature>
<organism evidence="13">
    <name type="scientific">Thermodesulfovibrio aggregans</name>
    <dbReference type="NCBI Taxonomy" id="86166"/>
    <lineage>
        <taxon>Bacteria</taxon>
        <taxon>Pseudomonadati</taxon>
        <taxon>Nitrospirota</taxon>
        <taxon>Thermodesulfovibrionia</taxon>
        <taxon>Thermodesulfovibrionales</taxon>
        <taxon>Thermodesulfovibrionaceae</taxon>
        <taxon>Thermodesulfovibrio</taxon>
    </lineage>
</organism>
<dbReference type="Pfam" id="PF03807">
    <property type="entry name" value="F420_oxidored"/>
    <property type="match status" value="1"/>
</dbReference>
<dbReference type="InterPro" id="IPR029036">
    <property type="entry name" value="P5CR_dimer"/>
</dbReference>
<dbReference type="PANTHER" id="PTHR11645">
    <property type="entry name" value="PYRROLINE-5-CARBOXYLATE REDUCTASE"/>
    <property type="match status" value="1"/>
</dbReference>
<evidence type="ECO:0000256" key="6">
    <source>
        <dbReference type="ARBA" id="ARBA00022857"/>
    </source>
</evidence>
<comment type="catalytic activity">
    <reaction evidence="8">
        <text>L-proline + NAD(+) = (S)-1-pyrroline-5-carboxylate + NADH + 2 H(+)</text>
        <dbReference type="Rhea" id="RHEA:14105"/>
        <dbReference type="ChEBI" id="CHEBI:15378"/>
        <dbReference type="ChEBI" id="CHEBI:17388"/>
        <dbReference type="ChEBI" id="CHEBI:57540"/>
        <dbReference type="ChEBI" id="CHEBI:57945"/>
        <dbReference type="ChEBI" id="CHEBI:60039"/>
        <dbReference type="EC" id="1.5.1.2"/>
    </reaction>
</comment>
<dbReference type="Gene3D" id="1.10.3730.10">
    <property type="entry name" value="ProC C-terminal domain-like"/>
    <property type="match status" value="1"/>
</dbReference>
<dbReference type="InterPro" id="IPR028939">
    <property type="entry name" value="P5C_Rdtase_cat_N"/>
</dbReference>
<keyword evidence="3 8" id="KW-0963">Cytoplasm</keyword>
<comment type="caution">
    <text evidence="13">The sequence shown here is derived from an EMBL/GenBank/DDBJ whole genome shotgun (WGS) entry which is preliminary data.</text>
</comment>
<keyword evidence="5 8" id="KW-0641">Proline biosynthesis</keyword>
<dbReference type="Pfam" id="PF14748">
    <property type="entry name" value="P5CR_dimer"/>
    <property type="match status" value="1"/>
</dbReference>
<dbReference type="GO" id="GO:0004735">
    <property type="term" value="F:pyrroline-5-carboxylate reductase activity"/>
    <property type="evidence" value="ECO:0007669"/>
    <property type="project" value="UniProtKB-UniRule"/>
</dbReference>
<dbReference type="InterPro" id="IPR000304">
    <property type="entry name" value="Pyrroline-COOH_reductase"/>
</dbReference>
<reference evidence="13" key="1">
    <citation type="journal article" date="2020" name="mSystems">
        <title>Genome- and Community-Level Interaction Insights into Carbon Utilization and Element Cycling Functions of Hydrothermarchaeota in Hydrothermal Sediment.</title>
        <authorList>
            <person name="Zhou Z."/>
            <person name="Liu Y."/>
            <person name="Xu W."/>
            <person name="Pan J."/>
            <person name="Luo Z.H."/>
            <person name="Li M."/>
        </authorList>
    </citation>
    <scope>NUCLEOTIDE SEQUENCE [LARGE SCALE GENOMIC DNA]</scope>
    <source>
        <strain evidence="13">SpSt-788</strain>
    </source>
</reference>
<dbReference type="EMBL" id="DTHO01000065">
    <property type="protein sequence ID" value="HGG99982.1"/>
    <property type="molecule type" value="Genomic_DNA"/>
</dbReference>
<dbReference type="PIRSF" id="PIRSF000193">
    <property type="entry name" value="Pyrrol-5-carb_rd"/>
    <property type="match status" value="1"/>
</dbReference>